<evidence type="ECO:0000313" key="2">
    <source>
        <dbReference type="EMBL" id="KIP61613.1"/>
    </source>
</evidence>
<evidence type="ECO:0000256" key="1">
    <source>
        <dbReference type="SAM" id="SignalP"/>
    </source>
</evidence>
<keyword evidence="1" id="KW-0732">Signal</keyword>
<gene>
    <name evidence="2" type="ORF">ST44_09505</name>
</gene>
<proteinExistence type="predicted"/>
<accession>A0A0D0I4E0</accession>
<feature type="signal peptide" evidence="1">
    <location>
        <begin position="1"/>
        <end position="20"/>
    </location>
</feature>
<dbReference type="STRING" id="1602171.ST44_09505"/>
<keyword evidence="3" id="KW-1185">Reference proteome</keyword>
<organism evidence="2 3">
    <name type="scientific">Prevotella pectinovora</name>
    <dbReference type="NCBI Taxonomy" id="1602169"/>
    <lineage>
        <taxon>Bacteria</taxon>
        <taxon>Pseudomonadati</taxon>
        <taxon>Bacteroidota</taxon>
        <taxon>Bacteroidia</taxon>
        <taxon>Bacteroidales</taxon>
        <taxon>Prevotellaceae</taxon>
        <taxon>Prevotella</taxon>
    </lineage>
</organism>
<dbReference type="InterPro" id="IPR021428">
    <property type="entry name" value="DUF3078"/>
</dbReference>
<dbReference type="AlphaFoldDB" id="A0A0D0I4E0"/>
<evidence type="ECO:0000313" key="3">
    <source>
        <dbReference type="Proteomes" id="UP000032046"/>
    </source>
</evidence>
<protein>
    <submittedName>
        <fullName evidence="2">Contig65, whole genome shotgun sequence</fullName>
    </submittedName>
</protein>
<dbReference type="Pfam" id="PF11276">
    <property type="entry name" value="DUF3078"/>
    <property type="match status" value="1"/>
</dbReference>
<dbReference type="RefSeq" id="WP_042519666.1">
    <property type="nucleotide sequence ID" value="NZ_JXQK01000065.1"/>
</dbReference>
<feature type="chain" id="PRO_5002211946" evidence="1">
    <location>
        <begin position="21"/>
        <end position="425"/>
    </location>
</feature>
<reference evidence="2 3" key="1">
    <citation type="submission" date="2015-01" db="EMBL/GenBank/DDBJ databases">
        <title>Comparative genomics of non-oral Prevotella species.</title>
        <authorList>
            <person name="Accetto T."/>
            <person name="Nograsek B."/>
            <person name="Avgustin G."/>
        </authorList>
    </citation>
    <scope>NUCLEOTIDE SEQUENCE [LARGE SCALE GENOMIC DNA]</scope>
    <source>
        <strain evidence="2 3">P5-119</strain>
    </source>
</reference>
<dbReference type="Proteomes" id="UP000032046">
    <property type="component" value="Unassembled WGS sequence"/>
</dbReference>
<sequence length="425" mass="49139">MNIRHIILLLFLATCVGASAQHPFKTRKSKVKDTLIVKSYADSLLSARERIYAAPDSCTEADGRLFRLFSPTTFYHSVAGDYLGSTPVDDRDMAIDMALMNVYLNKPRLVTKSERSLRRMGEIHEEMKTPIRKKEMLVSRADDDVIDNAGLDLPLEIIVKKPNFWKYQGEYYLQMLQNYVSSNWYKGGESNYSMVASAIMQANYNNKQKVKFDNKLEMKLGFQTSRGDTLHSFKTSEDLIRYTGRLGLQASKKWYYSLQLIAYTQFARGFKSNDATVYSDILSPLNVNVSVGMDYNVVWLNKRLTGTIQMAPLAYNFRYVGRKALATRYGLKEGDHTLNDFGSECTIDLTWAFAPNVKWKTRLYGYTTYKRAELEWENTLMFQFNKYISSNVFVYPRFDDGAKRDKDHGYWQLKEYASIGFTYSF</sequence>
<dbReference type="EMBL" id="JXQK01000065">
    <property type="protein sequence ID" value="KIP61613.1"/>
    <property type="molecule type" value="Genomic_DNA"/>
</dbReference>
<comment type="caution">
    <text evidence="2">The sequence shown here is derived from an EMBL/GenBank/DDBJ whole genome shotgun (WGS) entry which is preliminary data.</text>
</comment>
<name>A0A0D0I4E0_9BACT</name>